<accession>A0A224Y3N5</accession>
<evidence type="ECO:0000313" key="2">
    <source>
        <dbReference type="EMBL" id="JAW15702.1"/>
    </source>
</evidence>
<protein>
    <submittedName>
        <fullName evidence="2">Uncharacterized protein</fullName>
    </submittedName>
</protein>
<dbReference type="EMBL" id="GFTR01000724">
    <property type="protein sequence ID" value="JAW15702.1"/>
    <property type="molecule type" value="Transcribed_RNA"/>
</dbReference>
<proteinExistence type="predicted"/>
<keyword evidence="1" id="KW-1133">Transmembrane helix</keyword>
<evidence type="ECO:0000256" key="1">
    <source>
        <dbReference type="SAM" id="Phobius"/>
    </source>
</evidence>
<keyword evidence="1" id="KW-0472">Membrane</keyword>
<name>A0A224Y3N5_9HEMI</name>
<keyword evidence="1" id="KW-0812">Transmembrane</keyword>
<organism evidence="2">
    <name type="scientific">Panstrongylus lignarius</name>
    <dbReference type="NCBI Taxonomy" id="156445"/>
    <lineage>
        <taxon>Eukaryota</taxon>
        <taxon>Metazoa</taxon>
        <taxon>Ecdysozoa</taxon>
        <taxon>Arthropoda</taxon>
        <taxon>Hexapoda</taxon>
        <taxon>Insecta</taxon>
        <taxon>Pterygota</taxon>
        <taxon>Neoptera</taxon>
        <taxon>Paraneoptera</taxon>
        <taxon>Hemiptera</taxon>
        <taxon>Heteroptera</taxon>
        <taxon>Panheteroptera</taxon>
        <taxon>Cimicomorpha</taxon>
        <taxon>Reduviidae</taxon>
        <taxon>Triatominae</taxon>
        <taxon>Panstrongylus</taxon>
    </lineage>
</organism>
<feature type="transmembrane region" description="Helical" evidence="1">
    <location>
        <begin position="45"/>
        <end position="66"/>
    </location>
</feature>
<dbReference type="AlphaFoldDB" id="A0A224Y3N5"/>
<reference evidence="2" key="1">
    <citation type="journal article" date="2018" name="PLoS Negl. Trop. Dis.">
        <title>An insight into the salivary gland and fat body transcriptome of Panstrongylus lignarius (Hemiptera: Heteroptera), the main vector of Chagas disease in Peru.</title>
        <authorList>
            <person name="Nevoa J.C."/>
            <person name="Mendes M.T."/>
            <person name="da Silva M.V."/>
            <person name="Soares S.C."/>
            <person name="Oliveira C.J.F."/>
            <person name="Ribeiro J.M.C."/>
        </authorList>
    </citation>
    <scope>NUCLEOTIDE SEQUENCE</scope>
</reference>
<sequence>MRTPVGFLIMQLMCLFHRSLLSNITPRYLTSFFHSISFPASQIPFRCGSVLLLITGMIVVFVELIFNPTDPPLTSNV</sequence>